<name>A0A516RK69_STRST</name>
<gene>
    <name evidence="2" type="ORF">FH965_40290</name>
</gene>
<dbReference type="InterPro" id="IPR003779">
    <property type="entry name" value="CMD-like"/>
</dbReference>
<dbReference type="PANTHER" id="PTHR34846:SF10">
    <property type="entry name" value="CYTOPLASMIC PROTEIN"/>
    <property type="match status" value="1"/>
</dbReference>
<dbReference type="PANTHER" id="PTHR34846">
    <property type="entry name" value="4-CARBOXYMUCONOLACTONE DECARBOXYLASE FAMILY PROTEIN (AFU_ORTHOLOGUE AFUA_6G11590)"/>
    <property type="match status" value="1"/>
</dbReference>
<dbReference type="EMBL" id="CP040916">
    <property type="protein sequence ID" value="QDQ16015.1"/>
    <property type="molecule type" value="Genomic_DNA"/>
</dbReference>
<reference evidence="2 3" key="1">
    <citation type="journal article" date="2019" name="J. Ind. Microbiol. Biotechnol.">
        <title>The complete genomic sequence of Streptomyces spectabilis NRRL-2792 and identification of secondary metabolite biosynthetic gene clusters.</title>
        <authorList>
            <person name="Sinha A."/>
            <person name="Phillips-Salemka S."/>
            <person name="Niraula T.A."/>
            <person name="Short K.A."/>
            <person name="Niraula N.P."/>
        </authorList>
    </citation>
    <scope>NUCLEOTIDE SEQUENCE [LARGE SCALE GENOMIC DNA]</scope>
    <source>
        <strain evidence="2 3">NRRL 2792</strain>
    </source>
</reference>
<sequence>MTTAESFPRLKLSELAPQVYSAMGRLHATAEKAAQEAGLEHSLLELVKIRASQINGCAFCIDMHTLDARAAGEREQRLYALSAWEETPFFTARERAALALTEAVTLIHTGHVPDDVYQAALKEFSEAEVAQLVWAAAVINAYNRIAISTRMVPGNYTPKA</sequence>
<proteinExistence type="predicted"/>
<evidence type="ECO:0000313" key="2">
    <source>
        <dbReference type="EMBL" id="QDQ16015.1"/>
    </source>
</evidence>
<dbReference type="RefSeq" id="WP_144323215.1">
    <property type="nucleotide sequence ID" value="NZ_CP040916.1"/>
</dbReference>
<dbReference type="Proteomes" id="UP000316806">
    <property type="component" value="Chromosome"/>
</dbReference>
<dbReference type="Gene3D" id="1.20.1290.10">
    <property type="entry name" value="AhpD-like"/>
    <property type="match status" value="1"/>
</dbReference>
<evidence type="ECO:0000259" key="1">
    <source>
        <dbReference type="Pfam" id="PF02627"/>
    </source>
</evidence>
<evidence type="ECO:0000313" key="3">
    <source>
        <dbReference type="Proteomes" id="UP000316806"/>
    </source>
</evidence>
<accession>A0A516RK69</accession>
<dbReference type="NCBIfam" id="TIGR00778">
    <property type="entry name" value="ahpD_dom"/>
    <property type="match status" value="1"/>
</dbReference>
<organism evidence="2 3">
    <name type="scientific">Streptomyces spectabilis</name>
    <dbReference type="NCBI Taxonomy" id="68270"/>
    <lineage>
        <taxon>Bacteria</taxon>
        <taxon>Bacillati</taxon>
        <taxon>Actinomycetota</taxon>
        <taxon>Actinomycetes</taxon>
        <taxon>Kitasatosporales</taxon>
        <taxon>Streptomycetaceae</taxon>
        <taxon>Streptomyces</taxon>
    </lineage>
</organism>
<dbReference type="InterPro" id="IPR029032">
    <property type="entry name" value="AhpD-like"/>
</dbReference>
<protein>
    <submittedName>
        <fullName evidence="2">Carboxymuconolactone decarboxylase family protein</fullName>
    </submittedName>
</protein>
<dbReference type="InterPro" id="IPR004675">
    <property type="entry name" value="AhpD_core"/>
</dbReference>
<dbReference type="AlphaFoldDB" id="A0A516RK69"/>
<feature type="domain" description="Carboxymuconolactone decarboxylase-like" evidence="1">
    <location>
        <begin position="27"/>
        <end position="102"/>
    </location>
</feature>
<dbReference type="SUPFAM" id="SSF69118">
    <property type="entry name" value="AhpD-like"/>
    <property type="match status" value="1"/>
</dbReference>
<dbReference type="GO" id="GO:0051920">
    <property type="term" value="F:peroxiredoxin activity"/>
    <property type="evidence" value="ECO:0007669"/>
    <property type="project" value="InterPro"/>
</dbReference>
<dbReference type="Pfam" id="PF02627">
    <property type="entry name" value="CMD"/>
    <property type="match status" value="1"/>
</dbReference>